<keyword evidence="2" id="KW-1185">Reference proteome</keyword>
<dbReference type="Proteomes" id="UP000824366">
    <property type="component" value="Chromosome"/>
</dbReference>
<reference evidence="1 2" key="1">
    <citation type="journal article" date="2021" name="Microbiol. Spectr.">
        <title>A Single Bacterium Capable of Oxidation and Reduction of Iron at Circumneutral pH.</title>
        <authorList>
            <person name="Kato S."/>
            <person name="Ohkuma M."/>
        </authorList>
    </citation>
    <scope>NUCLEOTIDE SEQUENCE [LARGE SCALE GENOMIC DNA]</scope>
    <source>
        <strain evidence="1 2">MIZ03</strain>
    </source>
</reference>
<accession>A0ABN6D3C7</accession>
<dbReference type="EMBL" id="AP024238">
    <property type="protein sequence ID" value="BCO26500.1"/>
    <property type="molecule type" value="Genomic_DNA"/>
</dbReference>
<organism evidence="1 2">
    <name type="scientific">Rhodoferax lithotrophicus</name>
    <dbReference type="NCBI Taxonomy" id="2798804"/>
    <lineage>
        <taxon>Bacteria</taxon>
        <taxon>Pseudomonadati</taxon>
        <taxon>Pseudomonadota</taxon>
        <taxon>Betaproteobacteria</taxon>
        <taxon>Burkholderiales</taxon>
        <taxon>Comamonadaceae</taxon>
        <taxon>Rhodoferax</taxon>
    </lineage>
</organism>
<sequence length="39" mass="4691">MLAKKFMDFLQRRRVYGQWQHPKKFDRNLVVMGALPQVG</sequence>
<name>A0ABN6D3C7_9BURK</name>
<protein>
    <submittedName>
        <fullName evidence="1">Uncharacterized protein</fullName>
    </submittedName>
</protein>
<proteinExistence type="predicted"/>
<evidence type="ECO:0000313" key="1">
    <source>
        <dbReference type="EMBL" id="BCO26500.1"/>
    </source>
</evidence>
<evidence type="ECO:0000313" key="2">
    <source>
        <dbReference type="Proteomes" id="UP000824366"/>
    </source>
</evidence>
<gene>
    <name evidence="1" type="ORF">MIZ03_1383</name>
</gene>